<feature type="transmembrane region" description="Helical" evidence="1">
    <location>
        <begin position="219"/>
        <end position="238"/>
    </location>
</feature>
<comment type="caution">
    <text evidence="3">The sequence shown here is derived from an EMBL/GenBank/DDBJ whole genome shotgun (WGS) entry which is preliminary data.</text>
</comment>
<feature type="transmembrane region" description="Helical" evidence="1">
    <location>
        <begin position="107"/>
        <end position="127"/>
    </location>
</feature>
<dbReference type="GO" id="GO:0016020">
    <property type="term" value="C:membrane"/>
    <property type="evidence" value="ECO:0007669"/>
    <property type="project" value="InterPro"/>
</dbReference>
<feature type="transmembrane region" description="Helical" evidence="1">
    <location>
        <begin position="139"/>
        <end position="166"/>
    </location>
</feature>
<sequence>MRRGKTATPPPSTPIGRGLELANGPGGTALALVAATLLTYVWVNWLRRFFDHSPWSLRDTWPPGFDAYALGLAVQEWLVPVALVGLMTAWGPLRRVALDRSRAWDRFWVWLALAAAQLAYFGYLLVLERRDVGHVTNGELLVVFAGLLLGPGAGLLMGLATALAAVSVNLFSYPPDTFVFGDVWRWYVLYNTYTAALIWLGPAAGWLGRLIGGGVNPLAWGLGGGALVVAASVFMLYGEGDPGAGVGLVAPVGLAAAAFLAGLGLFLRGLRLQEAERRAREGELARTQAELAALRAQINPHFLFNALNTIRYFVRTDPEEARQLLLRLSEVFQRVLHSGEFVPLADEIAYAEAYLALEQARMGERLRVEWIRPEDELLEVRVPALVLEPLVENAVVHGLAPKPEGGTLRVVVERWGDDLVIQVRDDGVGFDPADRKSGLALTNIDERLRLLYGEGRGLLIESEPGRGTRIELRLPLTEGAA</sequence>
<dbReference type="InterPro" id="IPR050640">
    <property type="entry name" value="Bact_2-comp_sensor_kinase"/>
</dbReference>
<feature type="transmembrane region" description="Helical" evidence="1">
    <location>
        <begin position="27"/>
        <end position="46"/>
    </location>
</feature>
<keyword evidence="1" id="KW-0812">Transmembrane</keyword>
<dbReference type="InterPro" id="IPR010559">
    <property type="entry name" value="Sig_transdc_His_kin_internal"/>
</dbReference>
<dbReference type="Gene3D" id="3.30.565.10">
    <property type="entry name" value="Histidine kinase-like ATPase, C-terminal domain"/>
    <property type="match status" value="1"/>
</dbReference>
<dbReference type="PANTHER" id="PTHR34220">
    <property type="entry name" value="SENSOR HISTIDINE KINASE YPDA"/>
    <property type="match status" value="1"/>
</dbReference>
<dbReference type="SMART" id="SM00387">
    <property type="entry name" value="HATPase_c"/>
    <property type="match status" value="1"/>
</dbReference>
<evidence type="ECO:0000256" key="1">
    <source>
        <dbReference type="SAM" id="Phobius"/>
    </source>
</evidence>
<dbReference type="AlphaFoldDB" id="A0A7C4VD97"/>
<keyword evidence="1" id="KW-0472">Membrane</keyword>
<dbReference type="InterPro" id="IPR005467">
    <property type="entry name" value="His_kinase_dom"/>
</dbReference>
<keyword evidence="1" id="KW-1133">Transmembrane helix</keyword>
<gene>
    <name evidence="3" type="ORF">ENK37_08865</name>
</gene>
<dbReference type="SUPFAM" id="SSF55874">
    <property type="entry name" value="ATPase domain of HSP90 chaperone/DNA topoisomerase II/histidine kinase"/>
    <property type="match status" value="1"/>
</dbReference>
<dbReference type="Pfam" id="PF02518">
    <property type="entry name" value="HATPase_c"/>
    <property type="match status" value="1"/>
</dbReference>
<protein>
    <recommendedName>
        <fullName evidence="2">Histidine kinase domain-containing protein</fullName>
    </recommendedName>
</protein>
<dbReference type="Pfam" id="PF06580">
    <property type="entry name" value="His_kinase"/>
    <property type="match status" value="1"/>
</dbReference>
<dbReference type="InterPro" id="IPR003594">
    <property type="entry name" value="HATPase_dom"/>
</dbReference>
<dbReference type="PROSITE" id="PS50109">
    <property type="entry name" value="HIS_KIN"/>
    <property type="match status" value="1"/>
</dbReference>
<reference evidence="3" key="1">
    <citation type="journal article" date="2020" name="mSystems">
        <title>Genome- and Community-Level Interaction Insights into Carbon Utilization and Element Cycling Functions of Hydrothermarchaeota in Hydrothermal Sediment.</title>
        <authorList>
            <person name="Zhou Z."/>
            <person name="Liu Y."/>
            <person name="Xu W."/>
            <person name="Pan J."/>
            <person name="Luo Z.H."/>
            <person name="Li M."/>
        </authorList>
    </citation>
    <scope>NUCLEOTIDE SEQUENCE [LARGE SCALE GENOMIC DNA]</scope>
    <source>
        <strain evidence="3">HyVt-570</strain>
    </source>
</reference>
<organism evidence="3">
    <name type="scientific">Oceanithermus profundus</name>
    <dbReference type="NCBI Taxonomy" id="187137"/>
    <lineage>
        <taxon>Bacteria</taxon>
        <taxon>Thermotogati</taxon>
        <taxon>Deinococcota</taxon>
        <taxon>Deinococci</taxon>
        <taxon>Thermales</taxon>
        <taxon>Thermaceae</taxon>
        <taxon>Oceanithermus</taxon>
    </lineage>
</organism>
<name>A0A7C4VD97_9DEIN</name>
<feature type="domain" description="Histidine kinase" evidence="2">
    <location>
        <begin position="386"/>
        <end position="478"/>
    </location>
</feature>
<evidence type="ECO:0000313" key="3">
    <source>
        <dbReference type="EMBL" id="HGY10144.1"/>
    </source>
</evidence>
<dbReference type="Proteomes" id="UP000885759">
    <property type="component" value="Unassembled WGS sequence"/>
</dbReference>
<dbReference type="EMBL" id="DRPZ01000227">
    <property type="protein sequence ID" value="HGY10144.1"/>
    <property type="molecule type" value="Genomic_DNA"/>
</dbReference>
<accession>A0A7C4VD97</accession>
<dbReference type="InterPro" id="IPR036890">
    <property type="entry name" value="HATPase_C_sf"/>
</dbReference>
<proteinExistence type="predicted"/>
<feature type="transmembrane region" description="Helical" evidence="1">
    <location>
        <begin position="244"/>
        <end position="267"/>
    </location>
</feature>
<dbReference type="GO" id="GO:0000155">
    <property type="term" value="F:phosphorelay sensor kinase activity"/>
    <property type="evidence" value="ECO:0007669"/>
    <property type="project" value="InterPro"/>
</dbReference>
<feature type="transmembrane region" description="Helical" evidence="1">
    <location>
        <begin position="186"/>
        <end position="207"/>
    </location>
</feature>
<evidence type="ECO:0000259" key="2">
    <source>
        <dbReference type="PROSITE" id="PS50109"/>
    </source>
</evidence>
<dbReference type="PANTHER" id="PTHR34220:SF7">
    <property type="entry name" value="SENSOR HISTIDINE KINASE YPDA"/>
    <property type="match status" value="1"/>
</dbReference>